<dbReference type="EMBL" id="CAJHUC010000483">
    <property type="protein sequence ID" value="CAD7696472.1"/>
    <property type="molecule type" value="Genomic_DNA"/>
</dbReference>
<proteinExistence type="inferred from homology"/>
<dbReference type="PANTHER" id="PTHR12150">
    <property type="entry name" value="CLASS IV SAM-BINDING METHYLTRANSFERASE-RELATED"/>
    <property type="match status" value="1"/>
</dbReference>
<comment type="similarity">
    <text evidence="1">Belongs to the class IV-like SAM-binding methyltransferase superfamily.</text>
</comment>
<dbReference type="InterPro" id="IPR003750">
    <property type="entry name" value="Put_MeTrfase-C9orf114-like"/>
</dbReference>
<dbReference type="SUPFAM" id="SSF75217">
    <property type="entry name" value="alpha/beta knot"/>
    <property type="match status" value="1"/>
</dbReference>
<organism evidence="2 3">
    <name type="scientific">Ostreobium quekettii</name>
    <dbReference type="NCBI Taxonomy" id="121088"/>
    <lineage>
        <taxon>Eukaryota</taxon>
        <taxon>Viridiplantae</taxon>
        <taxon>Chlorophyta</taxon>
        <taxon>core chlorophytes</taxon>
        <taxon>Ulvophyceae</taxon>
        <taxon>TCBD clade</taxon>
        <taxon>Bryopsidales</taxon>
        <taxon>Ostreobineae</taxon>
        <taxon>Ostreobiaceae</taxon>
        <taxon>Ostreobium</taxon>
    </lineage>
</organism>
<dbReference type="OrthoDB" id="361029at2759"/>
<dbReference type="InterPro" id="IPR029026">
    <property type="entry name" value="tRNA_m1G_MTases_N"/>
</dbReference>
<dbReference type="Gene3D" id="3.40.1280.10">
    <property type="match status" value="1"/>
</dbReference>
<reference evidence="2" key="1">
    <citation type="submission" date="2020-12" db="EMBL/GenBank/DDBJ databases">
        <authorList>
            <person name="Iha C."/>
        </authorList>
    </citation>
    <scope>NUCLEOTIDE SEQUENCE</scope>
</reference>
<sequence length="193" mass="20878">MGMDGGQPTLSIAVPGSVIDNTQSVEQATMVRKMKAEVAGQIARAAAVFNVNEVVVVDDSGSSQQGRVGYGAAFLARLLQYQETPQYLRKLLIPVHPDLKYAGLLHPLDIPSHMRATEWREYREGVVLDCLGGAGAKVEVGLSEVNVSCGEYTGCCCSLIKQSDGAEWGSFDAVLCSVDLYENCYSKEKLRNE</sequence>
<keyword evidence="3" id="KW-1185">Reference proteome</keyword>
<evidence type="ECO:0000313" key="3">
    <source>
        <dbReference type="Proteomes" id="UP000708148"/>
    </source>
</evidence>
<comment type="caution">
    <text evidence="2">The sequence shown here is derived from an EMBL/GenBank/DDBJ whole genome shotgun (WGS) entry which is preliminary data.</text>
</comment>
<dbReference type="Pfam" id="PF02598">
    <property type="entry name" value="Methyltrn_RNA_3"/>
    <property type="match status" value="1"/>
</dbReference>
<accession>A0A8S1IN13</accession>
<evidence type="ECO:0000256" key="1">
    <source>
        <dbReference type="ARBA" id="ARBA00009841"/>
    </source>
</evidence>
<protein>
    <submittedName>
        <fullName evidence="2">Uncharacterized protein</fullName>
    </submittedName>
</protein>
<dbReference type="PANTHER" id="PTHR12150:SF13">
    <property type="entry name" value="METHYLTRANSFERASE C9ORF114-RELATED"/>
    <property type="match status" value="1"/>
</dbReference>
<dbReference type="InterPro" id="IPR029028">
    <property type="entry name" value="Alpha/beta_knot_MTases"/>
</dbReference>
<gene>
    <name evidence="2" type="ORF">OSTQU699_LOCUS1833</name>
</gene>
<evidence type="ECO:0000313" key="2">
    <source>
        <dbReference type="EMBL" id="CAD7696472.1"/>
    </source>
</evidence>
<name>A0A8S1IN13_9CHLO</name>
<dbReference type="Proteomes" id="UP000708148">
    <property type="component" value="Unassembled WGS sequence"/>
</dbReference>
<dbReference type="AlphaFoldDB" id="A0A8S1IN13"/>